<evidence type="ECO:0000256" key="1">
    <source>
        <dbReference type="SAM" id="Coils"/>
    </source>
</evidence>
<organism evidence="2 3">
    <name type="scientific">Orenia marismortui</name>
    <dbReference type="NCBI Taxonomy" id="46469"/>
    <lineage>
        <taxon>Bacteria</taxon>
        <taxon>Bacillati</taxon>
        <taxon>Bacillota</taxon>
        <taxon>Clostridia</taxon>
        <taxon>Halanaerobiales</taxon>
        <taxon>Halobacteroidaceae</taxon>
        <taxon>Orenia</taxon>
    </lineage>
</organism>
<feature type="non-terminal residue" evidence="2">
    <location>
        <position position="1"/>
    </location>
</feature>
<evidence type="ECO:0000313" key="3">
    <source>
        <dbReference type="Proteomes" id="UP000295832"/>
    </source>
</evidence>
<reference evidence="2 3" key="1">
    <citation type="submission" date="2019-03" db="EMBL/GenBank/DDBJ databases">
        <title>Subsurface microbial communities from deep shales in Ohio and West Virginia, USA.</title>
        <authorList>
            <person name="Wrighton K."/>
        </authorList>
    </citation>
    <scope>NUCLEOTIDE SEQUENCE [LARGE SCALE GENOMIC DNA]</scope>
    <source>
        <strain evidence="2 3">MSL 6dP</strain>
    </source>
</reference>
<evidence type="ECO:0000313" key="2">
    <source>
        <dbReference type="EMBL" id="TDX44577.1"/>
    </source>
</evidence>
<protein>
    <submittedName>
        <fullName evidence="2">Uncharacterized protein</fullName>
    </submittedName>
</protein>
<feature type="coiled-coil region" evidence="1">
    <location>
        <begin position="696"/>
        <end position="730"/>
    </location>
</feature>
<accession>A0A4R8GSC7</accession>
<comment type="caution">
    <text evidence="2">The sequence shown here is derived from an EMBL/GenBank/DDBJ whole genome shotgun (WGS) entry which is preliminary data.</text>
</comment>
<dbReference type="EMBL" id="SOEG01000050">
    <property type="protein sequence ID" value="TDX44577.1"/>
    <property type="molecule type" value="Genomic_DNA"/>
</dbReference>
<sequence length="926" mass="103034">LGGAAAGFLLTGGSVSGAMIAMNVAVKFIPDSWVNFDKEEPFKVKIPKYNNDYKGYWNIGEWATGGYTGDGGKFEPAGIVHKGEYVIPKWLVNKKPELIAELEGMRSKGYANGGYVGRFGIGPQADYREMAIRLNGESGYNLDMLKQTGLDQIPLLVDIAKNSNAKFGDMIKMYGDIKGLTSDFTDKLKKLDTKGKSIEEIIKNILNETENQTETLADTFSSAMSELAGFATNIGNLTGSEGWGTAGSVLGGIDNFSNQLTNFKASDGLMSMGGLTSAFGMGTAVLGVAGAVGSYFSGKQAEENKRQEQLYQEQVNIAKEQLELMSNVAENTKDTADNIVKVIAQNPTTSNVQQGQRLFRQLGNLLSDELSPVFSQMSMKITEDDEGWLSSGNEVNTYTGDPLKFLSGYMKTYRWVEKEIENNLGGFNAPSTRTVRQREEYWKKYTDGLIGDFGIDSIDEITSLIDFNLDQPLEQIKKFNREIQAISEEDFNNLARTFEGDDFIKQSNDFETFREELDNYVTTIDKLYSYQQELPVISRLESFEGIDWMGQQESLEQYTKQVEEMYRNAGLQVEDYRKQIDQLAEQMAETSSEQITIMQSVRSGFISSFAEGNSLLGSFASGLQSYFTSIKNNIASMFYNIDLDSLNTKFKTFFKDFNTELANFKGDDITSFASDLLNETEKAYTFNPITHDRLILDKGKTELDYLFEDMEKLEEKQQNMNTIVDIIREQAKNAGLSDDIIDTMLPETEMSQKAKEIANKVSNALSNAMSTALETGNSYLDFTKSMGESIYNNTKSALINAFAESETYKQMFSKWFELDSESIDSMLAGITDPEEAMNVLNDYLQNTKQQLKGVGLDFGYNEAPTSANTGEDDSYYSGASVSGESATVINKEYKLVVNGNVIGADGEEELFAKFKAMLREEQATQA</sequence>
<keyword evidence="3" id="KW-1185">Reference proteome</keyword>
<proteinExistence type="predicted"/>
<feature type="coiled-coil region" evidence="1">
    <location>
        <begin position="566"/>
        <end position="593"/>
    </location>
</feature>
<dbReference type="Proteomes" id="UP000295832">
    <property type="component" value="Unassembled WGS sequence"/>
</dbReference>
<keyword evidence="1" id="KW-0175">Coiled coil</keyword>
<dbReference type="AlphaFoldDB" id="A0A4R8GSC7"/>
<gene>
    <name evidence="2" type="ORF">C7959_1501</name>
</gene>
<name>A0A4R8GSC7_9FIRM</name>